<dbReference type="EMBL" id="VCGU01000007">
    <property type="protein sequence ID" value="TRY73920.1"/>
    <property type="molecule type" value="Genomic_DNA"/>
</dbReference>
<feature type="domain" description="NHR" evidence="2">
    <location>
        <begin position="968"/>
        <end position="1131"/>
    </location>
</feature>
<dbReference type="InterPro" id="IPR043136">
    <property type="entry name" value="B30.2/SPRY_sf"/>
</dbReference>
<evidence type="ECO:0000313" key="4">
    <source>
        <dbReference type="Proteomes" id="UP000318571"/>
    </source>
</evidence>
<keyword evidence="4" id="KW-1185">Reference proteome</keyword>
<dbReference type="PROSITE" id="PS51065">
    <property type="entry name" value="NHR"/>
    <property type="match status" value="6"/>
</dbReference>
<feature type="domain" description="NHR" evidence="2">
    <location>
        <begin position="458"/>
        <end position="535"/>
    </location>
</feature>
<feature type="domain" description="NHR" evidence="2">
    <location>
        <begin position="567"/>
        <end position="733"/>
    </location>
</feature>
<feature type="domain" description="NHR" evidence="2">
    <location>
        <begin position="762"/>
        <end position="926"/>
    </location>
</feature>
<evidence type="ECO:0000259" key="2">
    <source>
        <dbReference type="PROSITE" id="PS51065"/>
    </source>
</evidence>
<feature type="compositionally biased region" description="Low complexity" evidence="1">
    <location>
        <begin position="248"/>
        <end position="264"/>
    </location>
</feature>
<accession>A0A553P8D0</accession>
<dbReference type="STRING" id="6832.A0A553P8D0"/>
<dbReference type="GO" id="GO:0061630">
    <property type="term" value="F:ubiquitin protein ligase activity"/>
    <property type="evidence" value="ECO:0007669"/>
    <property type="project" value="TreeGrafter"/>
</dbReference>
<dbReference type="CDD" id="cd12887">
    <property type="entry name" value="SPRY_NHR_like"/>
    <property type="match status" value="4"/>
</dbReference>
<feature type="region of interest" description="Disordered" evidence="1">
    <location>
        <begin position="239"/>
        <end position="265"/>
    </location>
</feature>
<comment type="caution">
    <text evidence="3">The sequence shown here is derived from an EMBL/GenBank/DDBJ whole genome shotgun (WGS) entry which is preliminary data.</text>
</comment>
<feature type="domain" description="NHR" evidence="2">
    <location>
        <begin position="21"/>
        <end position="189"/>
    </location>
</feature>
<evidence type="ECO:0000256" key="1">
    <source>
        <dbReference type="SAM" id="MobiDB-lite"/>
    </source>
</evidence>
<dbReference type="PANTHER" id="PTHR12429">
    <property type="entry name" value="NEURALIZED"/>
    <property type="match status" value="1"/>
</dbReference>
<name>A0A553P8D0_TIGCA</name>
<dbReference type="PANTHER" id="PTHR12429:SF14">
    <property type="entry name" value="NEURALIZED-LIKE PROTEIN 4"/>
    <property type="match status" value="1"/>
</dbReference>
<organism evidence="3 4">
    <name type="scientific">Tigriopus californicus</name>
    <name type="common">Marine copepod</name>
    <dbReference type="NCBI Taxonomy" id="6832"/>
    <lineage>
        <taxon>Eukaryota</taxon>
        <taxon>Metazoa</taxon>
        <taxon>Ecdysozoa</taxon>
        <taxon>Arthropoda</taxon>
        <taxon>Crustacea</taxon>
        <taxon>Multicrustacea</taxon>
        <taxon>Hexanauplia</taxon>
        <taxon>Copepoda</taxon>
        <taxon>Harpacticoida</taxon>
        <taxon>Harpacticidae</taxon>
        <taxon>Tigriopus</taxon>
    </lineage>
</organism>
<proteinExistence type="predicted"/>
<gene>
    <name evidence="3" type="ORF">TCAL_09119</name>
</gene>
<dbReference type="SMART" id="SM00588">
    <property type="entry name" value="NEUZ"/>
    <property type="match status" value="5"/>
</dbReference>
<dbReference type="InterPro" id="IPR006573">
    <property type="entry name" value="NHR_dom"/>
</dbReference>
<dbReference type="Gene3D" id="2.60.120.920">
    <property type="match status" value="6"/>
</dbReference>
<reference evidence="3 4" key="1">
    <citation type="journal article" date="2018" name="Nat. Ecol. Evol.">
        <title>Genomic signatures of mitonuclear coevolution across populations of Tigriopus californicus.</title>
        <authorList>
            <person name="Barreto F.S."/>
            <person name="Watson E.T."/>
            <person name="Lima T.G."/>
            <person name="Willett C.S."/>
            <person name="Edmands S."/>
            <person name="Li W."/>
            <person name="Burton R.S."/>
        </authorList>
    </citation>
    <scope>NUCLEOTIDE SEQUENCE [LARGE SCALE GENOMIC DNA]</scope>
    <source>
        <strain evidence="3 4">San Diego</strain>
    </source>
</reference>
<dbReference type="Pfam" id="PF07177">
    <property type="entry name" value="Neuralized"/>
    <property type="match status" value="6"/>
</dbReference>
<dbReference type="OMA" id="QHTTQMA"/>
<dbReference type="Proteomes" id="UP000318571">
    <property type="component" value="Chromosome 3"/>
</dbReference>
<protein>
    <recommendedName>
        <fullName evidence="2">NHR domain-containing protein</fullName>
    </recommendedName>
</protein>
<evidence type="ECO:0000313" key="3">
    <source>
        <dbReference type="EMBL" id="TRY73920.1"/>
    </source>
</evidence>
<dbReference type="InterPro" id="IPR037962">
    <property type="entry name" value="Neuralized"/>
</dbReference>
<dbReference type="FunFam" id="2.60.120.920:FF:000014">
    <property type="entry name" value="neuralized-like protein 4 isoform X2"/>
    <property type="match status" value="1"/>
</dbReference>
<feature type="domain" description="NHR" evidence="2">
    <location>
        <begin position="266"/>
        <end position="433"/>
    </location>
</feature>
<sequence length="1389" mass="153543">MAYASSSSPFHLPVVHPAAASLSFHYKCGHLVTLSPELKSASRTHAATEFNHGLVFSSRPLQDDEIFEVRIDSKVNSWSGSIEVGVTVCDPESLVTPFPSSATELRSGAWIMSGNSIQRDGRVIQENYGTDLARLEEGDRVGVVKTAQGDLIFFVNGVSQSVAASQLPAKVFAVVDLYGKCARVSIMDNSVQEARIMSNDLSNVATAAASSTNHLNLLSKNSAHHNITNSHIAAMASSLNSNGGQTAHGSTLTTSHGSGSGTTSQKIRFHECKGSLIKVSNNSRTAERRRPCDEFNNGVVMTHRPLRDNELFEIRIDRLVDKWSGSIEVGISIHNPSSLEFPSTMTNQRSGTLMMSGCGILTNGRGTRREYGEYNLDELKEGDRIGMMRKSNGNLHFYINGLDQGVAATKVPQQMWGVVDLYGMTVKVTIVDRDERDEQNLITRRNVAMRELFPDENRLLFHPNCGSHAAVMNGGMSAHRPNAGDDFNFGVVLTNRPLRPNEIFEVRLDKMVSKWAGSIEIGVTTHPPSELDFPSTMTNIRSGTWMMTGNGSEATSATFYSQLDTNDLRFHHLHGRNARISNNGLTASRPNALGEFNDAIVISNRPLRDGELFEIVIERMVERWSGAIEAGMTLIRPEDLEFPNTMTDIDYETWMLSGSAVMQDGLTVRNGYSCDLDSLNVGSRLGMMRHLDGSLRYTINGEDQGIACENIPTGCYAVIDLYGQCAQVSLVHAPLQVQENSLTSSQVLESSHISIPIGTEVSHRFHSSHSKGLELRTNGQTCARVNLGESSLVLGHHALHEGDYFEIKVEEVDPKLAGSLKIGVTSFVPQENMSLSERLISRSTTNLWLEGTRVKLNDRVIKTNYCATLDRLAKGDRVGLRRTQDGALKFFINGEDCGVAVETLPKKMWPIVNLSEAVTSITVSSLGHQVQSPGHDSLGSQFRPTLITLQDSLETHVMRDFPDEIVKALEFHENRGRNINLRNGNTLAIRPDSYNQGVTLTNRPLRREELFELKIERLLTKWTSSLMVGVFFQSPDKFHLPVNGLGFKKNCILVCADNVFQNGSKIMGPYGPNLDHLGMSQSVGILVDNLNQLHLYVNGIDQGVAARDLPPICYGLVDLYGQCAEVSIVNRNIAEQEEPDLGVIGLHEDETSNMKTTKKQPLCHLSLSESFSLVKNCDYLNLCQRFKNSLGLPNSYFTADYPICFCPNCFKIRGEPPYMKKGDPLKDYATPTGWSKFVLKTKHEPAMVEKMHTAFIGTKSALVRRVLDLGEITPPGELGLEQNSEKKKLKEDDSDTTQLVLTPTLKYIIAYPGWSQINRFKDKITQSVYIARIAFQVEIQPGSYKIGPPTAFDLKTAPDPHFKLDETEWLTKERGNTAVSALLVKLDKA</sequence>
<dbReference type="FunFam" id="2.60.120.920:FF:000001">
    <property type="entry name" value="neuralized-like protein 4 isoform X1"/>
    <property type="match status" value="3"/>
</dbReference>